<evidence type="ECO:0000313" key="7">
    <source>
        <dbReference type="EMBL" id="AEA42934.1"/>
    </source>
</evidence>
<dbReference type="Gene3D" id="1.10.10.10">
    <property type="entry name" value="Winged helix-like DNA-binding domain superfamily/Winged helix DNA-binding domain"/>
    <property type="match status" value="1"/>
</dbReference>
<evidence type="ECO:0000259" key="5">
    <source>
        <dbReference type="Pfam" id="PF04542"/>
    </source>
</evidence>
<dbReference type="RefSeq" id="WP_013685706.1">
    <property type="nucleotide sequence ID" value="NC_015321.1"/>
</dbReference>
<keyword evidence="2" id="KW-0805">Transcription regulation</keyword>
<dbReference type="InterPro" id="IPR039425">
    <property type="entry name" value="RNA_pol_sigma-70-like"/>
</dbReference>
<dbReference type="NCBIfam" id="TIGR02937">
    <property type="entry name" value="sigma70-ECF"/>
    <property type="match status" value="1"/>
</dbReference>
<dbReference type="InterPro" id="IPR013324">
    <property type="entry name" value="RNA_pol_sigma_r3/r4-like"/>
</dbReference>
<reference evidence="8" key="2">
    <citation type="submission" date="2011-02" db="EMBL/GenBank/DDBJ databases">
        <title>The complete genome of Fluviicola taffensis DSM 16823.</title>
        <authorList>
            <consortium name="US DOE Joint Genome Institute (JGI-PGF)"/>
            <person name="Lucas S."/>
            <person name="Copeland A."/>
            <person name="Lapidus A."/>
            <person name="Bruce D."/>
            <person name="Goodwin L."/>
            <person name="Pitluck S."/>
            <person name="Kyrpides N."/>
            <person name="Mavromatis K."/>
            <person name="Ivanova N."/>
            <person name="Mikhailova N."/>
            <person name="Pagani I."/>
            <person name="Chertkov O."/>
            <person name="Detter J.C."/>
            <person name="Han C."/>
            <person name="Tapia R."/>
            <person name="Land M."/>
            <person name="Hauser L."/>
            <person name="Markowitz V."/>
            <person name="Cheng J.-F."/>
            <person name="Hugenholtz P."/>
            <person name="Woyke T."/>
            <person name="Wu D."/>
            <person name="Tindall B."/>
            <person name="Pomrenke H.G."/>
            <person name="Brambilla E."/>
            <person name="Klenk H.-P."/>
            <person name="Eisen J.A."/>
        </authorList>
    </citation>
    <scope>NUCLEOTIDE SEQUENCE [LARGE SCALE GENOMIC DNA]</scope>
    <source>
        <strain evidence="8">DSM 16823 / RW262 / RW262</strain>
    </source>
</reference>
<dbReference type="AlphaFoldDB" id="F2IK35"/>
<feature type="domain" description="RNA polymerase sigma-70 region 2" evidence="5">
    <location>
        <begin position="14"/>
        <end position="76"/>
    </location>
</feature>
<dbReference type="OrthoDB" id="9795666at2"/>
<name>F2IK35_FLUTR</name>
<evidence type="ECO:0000256" key="3">
    <source>
        <dbReference type="ARBA" id="ARBA00023082"/>
    </source>
</evidence>
<dbReference type="Proteomes" id="UP000007463">
    <property type="component" value="Chromosome"/>
</dbReference>
<sequence length="170" mass="19795">MSTLEFNNALIQLENYLRAFAMTYTKNEEDAKDLTQETILKAITYRESYTPQSNFKAWVFTIMKNTFINQYRRKSKTGSIFDSNFEVAYSNIPASSSYHPYNHILKLELEKHIGALSEEFKLPFELHHAGYKYQEIAEKMNVPIGTIKSRIFIARKKLSAVLEQTTIANY</sequence>
<dbReference type="EMBL" id="CP002542">
    <property type="protein sequence ID" value="AEA42934.1"/>
    <property type="molecule type" value="Genomic_DNA"/>
</dbReference>
<dbReference type="Pfam" id="PF08281">
    <property type="entry name" value="Sigma70_r4_2"/>
    <property type="match status" value="1"/>
</dbReference>
<evidence type="ECO:0000259" key="6">
    <source>
        <dbReference type="Pfam" id="PF08281"/>
    </source>
</evidence>
<dbReference type="Gene3D" id="1.10.1740.10">
    <property type="match status" value="1"/>
</dbReference>
<dbReference type="STRING" id="755732.Fluta_0933"/>
<keyword evidence="3" id="KW-0731">Sigma factor</keyword>
<dbReference type="HOGENOM" id="CLU_047691_1_4_10"/>
<feature type="domain" description="RNA polymerase sigma factor 70 region 4 type 2" evidence="6">
    <location>
        <begin position="108"/>
        <end position="158"/>
    </location>
</feature>
<dbReference type="PANTHER" id="PTHR43133">
    <property type="entry name" value="RNA POLYMERASE ECF-TYPE SIGMA FACTO"/>
    <property type="match status" value="1"/>
</dbReference>
<evidence type="ECO:0000256" key="2">
    <source>
        <dbReference type="ARBA" id="ARBA00023015"/>
    </source>
</evidence>
<protein>
    <submittedName>
        <fullName evidence="7">RNA polymerase, sigma-24 subunit, ECF subfamily</fullName>
    </submittedName>
</protein>
<dbReference type="Pfam" id="PF04542">
    <property type="entry name" value="Sigma70_r2"/>
    <property type="match status" value="1"/>
</dbReference>
<dbReference type="InterPro" id="IPR013249">
    <property type="entry name" value="RNA_pol_sigma70_r4_t2"/>
</dbReference>
<comment type="similarity">
    <text evidence="1">Belongs to the sigma-70 factor family. ECF subfamily.</text>
</comment>
<organism evidence="7 8">
    <name type="scientific">Fluviicola taffensis (strain DSM 16823 / NCIMB 13979 / RW262)</name>
    <dbReference type="NCBI Taxonomy" id="755732"/>
    <lineage>
        <taxon>Bacteria</taxon>
        <taxon>Pseudomonadati</taxon>
        <taxon>Bacteroidota</taxon>
        <taxon>Flavobacteriia</taxon>
        <taxon>Flavobacteriales</taxon>
        <taxon>Crocinitomicaceae</taxon>
        <taxon>Fluviicola</taxon>
    </lineage>
</organism>
<keyword evidence="4" id="KW-0804">Transcription</keyword>
<proteinExistence type="inferred from homology"/>
<dbReference type="eggNOG" id="COG1595">
    <property type="taxonomic scope" value="Bacteria"/>
</dbReference>
<gene>
    <name evidence="7" type="ordered locus">Fluta_0933</name>
</gene>
<dbReference type="GO" id="GO:0016987">
    <property type="term" value="F:sigma factor activity"/>
    <property type="evidence" value="ECO:0007669"/>
    <property type="project" value="UniProtKB-KW"/>
</dbReference>
<dbReference type="InterPro" id="IPR036388">
    <property type="entry name" value="WH-like_DNA-bd_sf"/>
</dbReference>
<dbReference type="InterPro" id="IPR007627">
    <property type="entry name" value="RNA_pol_sigma70_r2"/>
</dbReference>
<dbReference type="CDD" id="cd06171">
    <property type="entry name" value="Sigma70_r4"/>
    <property type="match status" value="1"/>
</dbReference>
<dbReference type="SUPFAM" id="SSF88946">
    <property type="entry name" value="Sigma2 domain of RNA polymerase sigma factors"/>
    <property type="match status" value="1"/>
</dbReference>
<dbReference type="GO" id="GO:0006352">
    <property type="term" value="P:DNA-templated transcription initiation"/>
    <property type="evidence" value="ECO:0007669"/>
    <property type="project" value="InterPro"/>
</dbReference>
<accession>F2IK35</accession>
<dbReference type="GO" id="GO:0003677">
    <property type="term" value="F:DNA binding"/>
    <property type="evidence" value="ECO:0007669"/>
    <property type="project" value="InterPro"/>
</dbReference>
<evidence type="ECO:0000256" key="4">
    <source>
        <dbReference type="ARBA" id="ARBA00023163"/>
    </source>
</evidence>
<dbReference type="InterPro" id="IPR014284">
    <property type="entry name" value="RNA_pol_sigma-70_dom"/>
</dbReference>
<evidence type="ECO:0000313" key="8">
    <source>
        <dbReference type="Proteomes" id="UP000007463"/>
    </source>
</evidence>
<dbReference type="InterPro" id="IPR013325">
    <property type="entry name" value="RNA_pol_sigma_r2"/>
</dbReference>
<dbReference type="KEGG" id="fte:Fluta_0933"/>
<evidence type="ECO:0000256" key="1">
    <source>
        <dbReference type="ARBA" id="ARBA00010641"/>
    </source>
</evidence>
<keyword evidence="8" id="KW-1185">Reference proteome</keyword>
<dbReference type="PANTHER" id="PTHR43133:SF25">
    <property type="entry name" value="RNA POLYMERASE SIGMA FACTOR RFAY-RELATED"/>
    <property type="match status" value="1"/>
</dbReference>
<reference evidence="7 8" key="1">
    <citation type="journal article" date="2011" name="Stand. Genomic Sci.">
        <title>Complete genome sequence of the gliding freshwater bacterium Fluviicola taffensis type strain (RW262).</title>
        <authorList>
            <person name="Woyke T."/>
            <person name="Chertkov O."/>
            <person name="Lapidus A."/>
            <person name="Nolan M."/>
            <person name="Lucas S."/>
            <person name="Del Rio T.G."/>
            <person name="Tice H."/>
            <person name="Cheng J.F."/>
            <person name="Tapia R."/>
            <person name="Han C."/>
            <person name="Goodwin L."/>
            <person name="Pitluck S."/>
            <person name="Liolios K."/>
            <person name="Pagani I."/>
            <person name="Ivanova N."/>
            <person name="Huntemann M."/>
            <person name="Mavromatis K."/>
            <person name="Mikhailova N."/>
            <person name="Pati A."/>
            <person name="Chen A."/>
            <person name="Palaniappan K."/>
            <person name="Land M."/>
            <person name="Hauser L."/>
            <person name="Brambilla E.M."/>
            <person name="Rohde M."/>
            <person name="Mwirichia R."/>
            <person name="Sikorski J."/>
            <person name="Tindall B.J."/>
            <person name="Goker M."/>
            <person name="Bristow J."/>
            <person name="Eisen J.A."/>
            <person name="Markowitz V."/>
            <person name="Hugenholtz P."/>
            <person name="Klenk H.P."/>
            <person name="Kyrpides N.C."/>
        </authorList>
    </citation>
    <scope>NUCLEOTIDE SEQUENCE [LARGE SCALE GENOMIC DNA]</scope>
    <source>
        <strain evidence="8">DSM 16823 / RW262 / RW262</strain>
    </source>
</reference>
<dbReference type="SUPFAM" id="SSF88659">
    <property type="entry name" value="Sigma3 and sigma4 domains of RNA polymerase sigma factors"/>
    <property type="match status" value="1"/>
</dbReference>